<keyword evidence="4 7" id="KW-0665">Pyrimidine biosynthesis</keyword>
<comment type="catalytic activity">
    <reaction evidence="6 7">
        <text>orotidine 5'-phosphate + H(+) = UMP + CO2</text>
        <dbReference type="Rhea" id="RHEA:11596"/>
        <dbReference type="ChEBI" id="CHEBI:15378"/>
        <dbReference type="ChEBI" id="CHEBI:16526"/>
        <dbReference type="ChEBI" id="CHEBI:57538"/>
        <dbReference type="ChEBI" id="CHEBI:57865"/>
        <dbReference type="EC" id="4.1.1.23"/>
    </reaction>
</comment>
<dbReference type="InterPro" id="IPR011060">
    <property type="entry name" value="RibuloseP-bd_barrel"/>
</dbReference>
<evidence type="ECO:0000256" key="6">
    <source>
        <dbReference type="ARBA" id="ARBA00049157"/>
    </source>
</evidence>
<dbReference type="HAMAP" id="MF_01215">
    <property type="entry name" value="OMPdecase_type2"/>
    <property type="match status" value="1"/>
</dbReference>
<reference evidence="9 10" key="1">
    <citation type="submission" date="2021-10" db="EMBL/GenBank/DDBJ databases">
        <title>Lutispora strain m25 sp. nov., a thermophilic, non-spore-forming bacterium isolated from a lab-scale methanogenic bioreactor digesting anaerobic sludge.</title>
        <authorList>
            <person name="El Houari A."/>
            <person name="Mcdonald J."/>
        </authorList>
    </citation>
    <scope>NUCLEOTIDE SEQUENCE [LARGE SCALE GENOMIC DNA]</scope>
    <source>
        <strain evidence="10">m25</strain>
    </source>
</reference>
<evidence type="ECO:0000256" key="2">
    <source>
        <dbReference type="ARBA" id="ARBA00008847"/>
    </source>
</evidence>
<feature type="active site" description="Proton donor" evidence="7">
    <location>
        <position position="106"/>
    </location>
</feature>
<dbReference type="PANTHER" id="PTHR43375">
    <property type="entry name" value="OROTIDINE 5'-PHOSPHATE DECARBOXYLASE"/>
    <property type="match status" value="1"/>
</dbReference>
<sequence length="310" mass="34522">MFTDKLIERIIEMKNHCIVGIDPHYNIIPDHLKNQYLKGEEENAENLAELLYVFSKEIIDHIYDIVPAVKPQIAFFERYGSSGLRAFERVCGYAKRKGLFIIADVKRGDIGSTCEAYSHYYLGEGPGSLACDAITVNPYLGRDSIDPFIEKCINGDKGIFILVKTSNKSSVDIQDLTCDGKRIYEHAAEMVVSLGKGHKGARGYNPIGAVVGGTFREEGEKLRSIMKANYFLVPGYGAQGGSASDLPGYFNEDGLGSIINSSRGIIGAYLLYKYKRDYDEKSYGKAARRAALDMRDEINSHLEKNDKVAW</sequence>
<evidence type="ECO:0000313" key="10">
    <source>
        <dbReference type="Proteomes" id="UP001651880"/>
    </source>
</evidence>
<keyword evidence="5 7" id="KW-0456">Lyase</keyword>
<name>A0ABT1N9Z4_9FIRM</name>
<dbReference type="PANTHER" id="PTHR43375:SF1">
    <property type="entry name" value="OROTIDINE 5'-PHOSPHATE DECARBOXYLASE"/>
    <property type="match status" value="1"/>
</dbReference>
<organism evidence="9 10">
    <name type="scientific">Lutispora saccharofermentans</name>
    <dbReference type="NCBI Taxonomy" id="3024236"/>
    <lineage>
        <taxon>Bacteria</taxon>
        <taxon>Bacillati</taxon>
        <taxon>Bacillota</taxon>
        <taxon>Clostridia</taxon>
        <taxon>Lutisporales</taxon>
        <taxon>Lutisporaceae</taxon>
        <taxon>Lutispora</taxon>
    </lineage>
</organism>
<dbReference type="EC" id="4.1.1.23" evidence="7"/>
<dbReference type="InterPro" id="IPR001754">
    <property type="entry name" value="OMPdeCOase_dom"/>
</dbReference>
<evidence type="ECO:0000256" key="5">
    <source>
        <dbReference type="ARBA" id="ARBA00023239"/>
    </source>
</evidence>
<gene>
    <name evidence="7 9" type="primary">pyrF</name>
    <name evidence="9" type="ORF">LJD61_00730</name>
</gene>
<comment type="pathway">
    <text evidence="1 7">Pyrimidine metabolism; UMP biosynthesis via de novo pathway; UMP from orotate: step 2/2.</text>
</comment>
<proteinExistence type="inferred from homology"/>
<evidence type="ECO:0000256" key="7">
    <source>
        <dbReference type="HAMAP-Rule" id="MF_01215"/>
    </source>
</evidence>
<dbReference type="Proteomes" id="UP001651880">
    <property type="component" value="Unassembled WGS sequence"/>
</dbReference>
<dbReference type="SMART" id="SM00934">
    <property type="entry name" value="OMPdecase"/>
    <property type="match status" value="1"/>
</dbReference>
<dbReference type="CDD" id="cd04725">
    <property type="entry name" value="OMP_decarboxylase_like"/>
    <property type="match status" value="1"/>
</dbReference>
<dbReference type="EMBL" id="JAJEKE010000001">
    <property type="protein sequence ID" value="MCQ1528077.1"/>
    <property type="molecule type" value="Genomic_DNA"/>
</dbReference>
<dbReference type="InterPro" id="IPR013785">
    <property type="entry name" value="Aldolase_TIM"/>
</dbReference>
<accession>A0ABT1N9Z4</accession>
<dbReference type="InterPro" id="IPR011995">
    <property type="entry name" value="OMPdecase_type-2"/>
</dbReference>
<feature type="domain" description="Orotidine 5'-phosphate decarboxylase" evidence="8">
    <location>
        <begin position="16"/>
        <end position="278"/>
    </location>
</feature>
<evidence type="ECO:0000256" key="3">
    <source>
        <dbReference type="ARBA" id="ARBA00022793"/>
    </source>
</evidence>
<protein>
    <recommendedName>
        <fullName evidence="7">Orotidine 5'-phosphate decarboxylase</fullName>
        <ecNumber evidence="7">4.1.1.23</ecNumber>
    </recommendedName>
    <alternativeName>
        <fullName evidence="7">OMP decarboxylase</fullName>
        <shortName evidence="7">OMPDCase</shortName>
        <shortName evidence="7">OMPdecase</shortName>
    </alternativeName>
</protein>
<dbReference type="GO" id="GO:0004590">
    <property type="term" value="F:orotidine-5'-phosphate decarboxylase activity"/>
    <property type="evidence" value="ECO:0007669"/>
    <property type="project" value="UniProtKB-EC"/>
</dbReference>
<dbReference type="NCBIfam" id="TIGR02127">
    <property type="entry name" value="pyrF_sub2"/>
    <property type="match status" value="1"/>
</dbReference>
<dbReference type="SUPFAM" id="SSF51366">
    <property type="entry name" value="Ribulose-phoshate binding barrel"/>
    <property type="match status" value="1"/>
</dbReference>
<comment type="caution">
    <text evidence="9">The sequence shown here is derived from an EMBL/GenBank/DDBJ whole genome shotgun (WGS) entry which is preliminary data.</text>
</comment>
<comment type="similarity">
    <text evidence="2 7">Belongs to the OMP decarboxylase family. Type 2 subfamily.</text>
</comment>
<keyword evidence="3 7" id="KW-0210">Decarboxylase</keyword>
<dbReference type="Gene3D" id="3.20.20.70">
    <property type="entry name" value="Aldolase class I"/>
    <property type="match status" value="1"/>
</dbReference>
<evidence type="ECO:0000256" key="4">
    <source>
        <dbReference type="ARBA" id="ARBA00022975"/>
    </source>
</evidence>
<evidence type="ECO:0000259" key="8">
    <source>
        <dbReference type="SMART" id="SM00934"/>
    </source>
</evidence>
<keyword evidence="10" id="KW-1185">Reference proteome</keyword>
<dbReference type="RefSeq" id="WP_255225583.1">
    <property type="nucleotide sequence ID" value="NZ_JAJEKE010000001.1"/>
</dbReference>
<dbReference type="Pfam" id="PF00215">
    <property type="entry name" value="OMPdecase"/>
    <property type="match status" value="1"/>
</dbReference>
<evidence type="ECO:0000256" key="1">
    <source>
        <dbReference type="ARBA" id="ARBA00004861"/>
    </source>
</evidence>
<evidence type="ECO:0000313" key="9">
    <source>
        <dbReference type="EMBL" id="MCQ1528077.1"/>
    </source>
</evidence>